<accession>A0A2N5TMV7</accession>
<sequence length="128" mass="13801">MKMTGFTMIAVLVCVVASITAGFTWTDKRPDFALSEVPSLSGSGNFKRDSKAFSIELGEEGTGSHLLVESQSNDKIGIFNGSNRPQTYALLDRSGATEAWLENTIDPNARQSVPRASKAVTVYLKAIN</sequence>
<feature type="chain" id="PRO_5014710876" evidence="1">
    <location>
        <begin position="23"/>
        <end position="128"/>
    </location>
</feature>
<name>A0A2N5TMV7_9BASI</name>
<keyword evidence="1" id="KW-0732">Signal</keyword>
<dbReference type="AlphaFoldDB" id="A0A2N5TMV7"/>
<evidence type="ECO:0000256" key="1">
    <source>
        <dbReference type="SAM" id="SignalP"/>
    </source>
</evidence>
<feature type="signal peptide" evidence="1">
    <location>
        <begin position="1"/>
        <end position="22"/>
    </location>
</feature>
<reference evidence="2 3" key="1">
    <citation type="submission" date="2017-11" db="EMBL/GenBank/DDBJ databases">
        <title>De novo assembly and phasing of dikaryotic genomes from two isolates of Puccinia coronata f. sp. avenae, the causal agent of oat crown rust.</title>
        <authorList>
            <person name="Miller M.E."/>
            <person name="Zhang Y."/>
            <person name="Omidvar V."/>
            <person name="Sperschneider J."/>
            <person name="Schwessinger B."/>
            <person name="Raley C."/>
            <person name="Palmer J.M."/>
            <person name="Garnica D."/>
            <person name="Upadhyaya N."/>
            <person name="Rathjen J."/>
            <person name="Taylor J.M."/>
            <person name="Park R.F."/>
            <person name="Dodds P.N."/>
            <person name="Hirsch C.D."/>
            <person name="Kianian S.F."/>
            <person name="Figueroa M."/>
        </authorList>
    </citation>
    <scope>NUCLEOTIDE SEQUENCE [LARGE SCALE GENOMIC DNA]</scope>
    <source>
        <strain evidence="2">12NC29</strain>
    </source>
</reference>
<dbReference type="EMBL" id="PGCJ01000520">
    <property type="protein sequence ID" value="PLW26833.1"/>
    <property type="molecule type" value="Genomic_DNA"/>
</dbReference>
<organism evidence="2 3">
    <name type="scientific">Puccinia coronata f. sp. avenae</name>
    <dbReference type="NCBI Taxonomy" id="200324"/>
    <lineage>
        <taxon>Eukaryota</taxon>
        <taxon>Fungi</taxon>
        <taxon>Dikarya</taxon>
        <taxon>Basidiomycota</taxon>
        <taxon>Pucciniomycotina</taxon>
        <taxon>Pucciniomycetes</taxon>
        <taxon>Pucciniales</taxon>
        <taxon>Pucciniaceae</taxon>
        <taxon>Puccinia</taxon>
    </lineage>
</organism>
<comment type="caution">
    <text evidence="2">The sequence shown here is derived from an EMBL/GenBank/DDBJ whole genome shotgun (WGS) entry which is preliminary data.</text>
</comment>
<evidence type="ECO:0000313" key="3">
    <source>
        <dbReference type="Proteomes" id="UP000235388"/>
    </source>
</evidence>
<keyword evidence="3" id="KW-1185">Reference proteome</keyword>
<proteinExistence type="predicted"/>
<evidence type="ECO:0000313" key="2">
    <source>
        <dbReference type="EMBL" id="PLW26833.1"/>
    </source>
</evidence>
<gene>
    <name evidence="2" type="ORF">PCANC_23292</name>
</gene>
<protein>
    <submittedName>
        <fullName evidence="2">Uncharacterized protein</fullName>
    </submittedName>
</protein>
<dbReference type="Proteomes" id="UP000235388">
    <property type="component" value="Unassembled WGS sequence"/>
</dbReference>